<name>A0AAX6I6L9_IRIPA</name>
<dbReference type="AlphaFoldDB" id="A0AAX6I6L9"/>
<reference evidence="1" key="2">
    <citation type="submission" date="2023-04" db="EMBL/GenBank/DDBJ databases">
        <authorList>
            <person name="Bruccoleri R.E."/>
            <person name="Oakeley E.J."/>
            <person name="Faust A.-M."/>
            <person name="Dessus-Babus S."/>
            <person name="Altorfer M."/>
            <person name="Burckhardt D."/>
            <person name="Oertli M."/>
            <person name="Naumann U."/>
            <person name="Petersen F."/>
            <person name="Wong J."/>
        </authorList>
    </citation>
    <scope>NUCLEOTIDE SEQUENCE</scope>
    <source>
        <strain evidence="1">GSM-AAB239-AS_SAM_17_03QT</strain>
        <tissue evidence="1">Leaf</tissue>
    </source>
</reference>
<keyword evidence="2" id="KW-1185">Reference proteome</keyword>
<proteinExistence type="predicted"/>
<evidence type="ECO:0000313" key="2">
    <source>
        <dbReference type="Proteomes" id="UP001140949"/>
    </source>
</evidence>
<gene>
    <name evidence="1" type="ORF">M6B38_272740</name>
</gene>
<dbReference type="Proteomes" id="UP001140949">
    <property type="component" value="Unassembled WGS sequence"/>
</dbReference>
<reference evidence="1" key="1">
    <citation type="journal article" date="2023" name="GigaByte">
        <title>Genome assembly of the bearded iris, Iris pallida Lam.</title>
        <authorList>
            <person name="Bruccoleri R.E."/>
            <person name="Oakeley E.J."/>
            <person name="Faust A.M.E."/>
            <person name="Altorfer M."/>
            <person name="Dessus-Babus S."/>
            <person name="Burckhardt D."/>
            <person name="Oertli M."/>
            <person name="Naumann U."/>
            <person name="Petersen F."/>
            <person name="Wong J."/>
        </authorList>
    </citation>
    <scope>NUCLEOTIDE SEQUENCE</scope>
    <source>
        <strain evidence="1">GSM-AAB239-AS_SAM_17_03QT</strain>
    </source>
</reference>
<dbReference type="EMBL" id="JANAVB010004399">
    <property type="protein sequence ID" value="KAJ6848872.1"/>
    <property type="molecule type" value="Genomic_DNA"/>
</dbReference>
<evidence type="ECO:0000313" key="1">
    <source>
        <dbReference type="EMBL" id="KAJ6848872.1"/>
    </source>
</evidence>
<sequence length="40" mass="4468">MVRTYSLTWIYLSGVGIKDFRSQASGIAKMLNTMILEVCA</sequence>
<protein>
    <submittedName>
        <fullName evidence="1">Uncharacterized protein</fullName>
    </submittedName>
</protein>
<accession>A0AAX6I6L9</accession>
<comment type="caution">
    <text evidence="1">The sequence shown here is derived from an EMBL/GenBank/DDBJ whole genome shotgun (WGS) entry which is preliminary data.</text>
</comment>
<organism evidence="1 2">
    <name type="scientific">Iris pallida</name>
    <name type="common">Sweet iris</name>
    <dbReference type="NCBI Taxonomy" id="29817"/>
    <lineage>
        <taxon>Eukaryota</taxon>
        <taxon>Viridiplantae</taxon>
        <taxon>Streptophyta</taxon>
        <taxon>Embryophyta</taxon>
        <taxon>Tracheophyta</taxon>
        <taxon>Spermatophyta</taxon>
        <taxon>Magnoliopsida</taxon>
        <taxon>Liliopsida</taxon>
        <taxon>Asparagales</taxon>
        <taxon>Iridaceae</taxon>
        <taxon>Iridoideae</taxon>
        <taxon>Irideae</taxon>
        <taxon>Iris</taxon>
    </lineage>
</organism>